<evidence type="ECO:0000259" key="1">
    <source>
        <dbReference type="Pfam" id="PF19422"/>
    </source>
</evidence>
<organism evidence="2 3">
    <name type="scientific">Colocasia esculenta</name>
    <name type="common">Wild taro</name>
    <name type="synonym">Arum esculentum</name>
    <dbReference type="NCBI Taxonomy" id="4460"/>
    <lineage>
        <taxon>Eukaryota</taxon>
        <taxon>Viridiplantae</taxon>
        <taxon>Streptophyta</taxon>
        <taxon>Embryophyta</taxon>
        <taxon>Tracheophyta</taxon>
        <taxon>Spermatophyta</taxon>
        <taxon>Magnoliopsida</taxon>
        <taxon>Liliopsida</taxon>
        <taxon>Araceae</taxon>
        <taxon>Aroideae</taxon>
        <taxon>Colocasieae</taxon>
        <taxon>Colocasia</taxon>
    </lineage>
</organism>
<dbReference type="Gene3D" id="1.20.120.1750">
    <property type="match status" value="1"/>
</dbReference>
<reference evidence="2" key="1">
    <citation type="submission" date="2017-07" db="EMBL/GenBank/DDBJ databases">
        <title>Taro Niue Genome Assembly and Annotation.</title>
        <authorList>
            <person name="Atibalentja N."/>
            <person name="Keating K."/>
            <person name="Fields C.J."/>
        </authorList>
    </citation>
    <scope>NUCLEOTIDE SEQUENCE</scope>
    <source>
        <strain evidence="2">Niue_2</strain>
        <tissue evidence="2">Leaf</tissue>
    </source>
</reference>
<name>A0A843VHR6_COLES</name>
<feature type="domain" description="Ariadne" evidence="1">
    <location>
        <begin position="277"/>
        <end position="456"/>
    </location>
</feature>
<sequence length="460" mass="51807">MREGKGAVGGGEERVDSSFNEDYLLEYEGGWGVEKRTVKEFLRRCKANVLCIHETKEEKRQLWDDLIQHHFASIRLWCMAGEFNAEATPWERIGNMGFTGDMEDFSSGDNIRLFKEDDFYRSRISEDLLPCLSAEEEVISGLVSEIEVHQAVFSLAGSFGMVVRKMQGMAWGRVVVSKEEGGLGLKNIRDFNLALLCKWLQRLGGRGSESTLAKGTWLSFGKIVGYVVGLLDLSIHGQVFLVTVVDVTKMKSQSKQNVYFIVTYIITNSTKVIQILDEMTQEEREIKQNLFENQQQQLECNVERLSKSLMEPFDELSEEEILRIRMNIINLSVLVDQLCHKMYECIENDLLGALRNTTHNIAPYRSKGIERASELTVRCDAEPTLPSMKPAADDSCGLATGNDIGASESGRSSSAWLFNGSSNFDGNGCSTRMRARKDIFGDALFDLNMPPDVPEKRLKI</sequence>
<evidence type="ECO:0000313" key="3">
    <source>
        <dbReference type="Proteomes" id="UP000652761"/>
    </source>
</evidence>
<dbReference type="Proteomes" id="UP000652761">
    <property type="component" value="Unassembled WGS sequence"/>
</dbReference>
<dbReference type="EMBL" id="NMUH01001530">
    <property type="protein sequence ID" value="MQL93200.1"/>
    <property type="molecule type" value="Genomic_DNA"/>
</dbReference>
<proteinExistence type="predicted"/>
<comment type="caution">
    <text evidence="2">The sequence shown here is derived from an EMBL/GenBank/DDBJ whole genome shotgun (WGS) entry which is preliminary data.</text>
</comment>
<keyword evidence="3" id="KW-1185">Reference proteome</keyword>
<gene>
    <name evidence="2" type="ORF">Taro_025840</name>
</gene>
<dbReference type="OrthoDB" id="1724662at2759"/>
<dbReference type="AlphaFoldDB" id="A0A843VHR6"/>
<protein>
    <recommendedName>
        <fullName evidence="1">Ariadne domain-containing protein</fullName>
    </recommendedName>
</protein>
<evidence type="ECO:0000313" key="2">
    <source>
        <dbReference type="EMBL" id="MQL93200.1"/>
    </source>
</evidence>
<dbReference type="InterPro" id="IPR045840">
    <property type="entry name" value="Ariadne"/>
</dbReference>
<dbReference type="Pfam" id="PF19422">
    <property type="entry name" value="Ariadne"/>
    <property type="match status" value="1"/>
</dbReference>
<accession>A0A843VHR6</accession>